<evidence type="ECO:0000313" key="12">
    <source>
        <dbReference type="EMBL" id="SPO04289.1"/>
    </source>
</evidence>
<dbReference type="GO" id="GO:0016020">
    <property type="term" value="C:membrane"/>
    <property type="evidence" value="ECO:0007669"/>
    <property type="project" value="InterPro"/>
</dbReference>
<reference evidence="12" key="1">
    <citation type="submission" date="2018-03" db="EMBL/GenBank/DDBJ databases">
        <authorList>
            <person name="Guldener U."/>
        </authorList>
    </citation>
    <scope>NUCLEOTIDE SEQUENCE</scope>
</reference>
<name>A0AAE8SX31_9PEZI</name>
<dbReference type="GO" id="GO:0005509">
    <property type="term" value="F:calcium ion binding"/>
    <property type="evidence" value="ECO:0007669"/>
    <property type="project" value="InterPro"/>
</dbReference>
<dbReference type="PRINTS" id="PR00747">
    <property type="entry name" value="GLYHDRLASE47"/>
</dbReference>
<feature type="binding site" evidence="7">
    <location>
        <position position="960"/>
    </location>
    <ligand>
        <name>Ca(2+)</name>
        <dbReference type="ChEBI" id="CHEBI:29108"/>
    </ligand>
</feature>
<feature type="active site" evidence="6">
    <location>
        <position position="874"/>
    </location>
</feature>
<dbReference type="AlphaFoldDB" id="A0AAE8SX31"/>
<evidence type="ECO:0000256" key="5">
    <source>
        <dbReference type="ARBA" id="ARBA00023157"/>
    </source>
</evidence>
<dbReference type="InterPro" id="IPR036026">
    <property type="entry name" value="Seven-hairpin_glycosidases"/>
</dbReference>
<feature type="region of interest" description="Disordered" evidence="10">
    <location>
        <begin position="427"/>
        <end position="482"/>
    </location>
</feature>
<protein>
    <recommendedName>
        <fullName evidence="9">alpha-1,2-Mannosidase</fullName>
        <ecNumber evidence="9">3.2.1.-</ecNumber>
    </recommendedName>
</protein>
<feature type="active site" description="Proton donor" evidence="6">
    <location>
        <position position="636"/>
    </location>
</feature>
<dbReference type="GO" id="GO:0005975">
    <property type="term" value="P:carbohydrate metabolic process"/>
    <property type="evidence" value="ECO:0007669"/>
    <property type="project" value="InterPro"/>
</dbReference>
<gene>
    <name evidence="12" type="ORF">DNG_06972</name>
</gene>
<evidence type="ECO:0000256" key="8">
    <source>
        <dbReference type="PIRSR" id="PIRSR601382-3"/>
    </source>
</evidence>
<evidence type="ECO:0000256" key="7">
    <source>
        <dbReference type="PIRSR" id="PIRSR601382-2"/>
    </source>
</evidence>
<dbReference type="PANTHER" id="PTHR11742:SF103">
    <property type="entry name" value="ENDOPLASMIC RETICULUM MANNOSIDASE MNL2-RELATED"/>
    <property type="match status" value="1"/>
</dbReference>
<dbReference type="InterPro" id="IPR012341">
    <property type="entry name" value="6hp_glycosidase-like_sf"/>
</dbReference>
<dbReference type="EMBL" id="ONZQ02000010">
    <property type="protein sequence ID" value="SPO04289.1"/>
    <property type="molecule type" value="Genomic_DNA"/>
</dbReference>
<feature type="signal peptide" evidence="11">
    <location>
        <begin position="1"/>
        <end position="27"/>
    </location>
</feature>
<feature type="active site" description="Proton donor" evidence="6">
    <location>
        <position position="287"/>
    </location>
</feature>
<evidence type="ECO:0000256" key="4">
    <source>
        <dbReference type="ARBA" id="ARBA00022801"/>
    </source>
</evidence>
<feature type="chain" id="PRO_5041904494" description="alpha-1,2-Mannosidase" evidence="11">
    <location>
        <begin position="28"/>
        <end position="975"/>
    </location>
</feature>
<comment type="cofactor">
    <cofactor evidence="1 7">
        <name>Ca(2+)</name>
        <dbReference type="ChEBI" id="CHEBI:29108"/>
    </cofactor>
</comment>
<evidence type="ECO:0000256" key="9">
    <source>
        <dbReference type="RuleBase" id="RU361193"/>
    </source>
</evidence>
<dbReference type="Proteomes" id="UP001187682">
    <property type="component" value="Unassembled WGS sequence"/>
</dbReference>
<feature type="region of interest" description="Disordered" evidence="10">
    <location>
        <begin position="807"/>
        <end position="840"/>
    </location>
</feature>
<evidence type="ECO:0000256" key="10">
    <source>
        <dbReference type="SAM" id="MobiDB-lite"/>
    </source>
</evidence>
<evidence type="ECO:0000256" key="3">
    <source>
        <dbReference type="ARBA" id="ARBA00007658"/>
    </source>
</evidence>
<dbReference type="SUPFAM" id="SSF48225">
    <property type="entry name" value="Seven-hairpin glycosidases"/>
    <property type="match status" value="1"/>
</dbReference>
<dbReference type="GO" id="GO:0036503">
    <property type="term" value="P:ERAD pathway"/>
    <property type="evidence" value="ECO:0007669"/>
    <property type="project" value="UniProtKB-ARBA"/>
</dbReference>
<evidence type="ECO:0000256" key="2">
    <source>
        <dbReference type="ARBA" id="ARBA00004922"/>
    </source>
</evidence>
<feature type="active site" evidence="6">
    <location>
        <position position="519"/>
    </location>
</feature>
<organism evidence="12 13">
    <name type="scientific">Cephalotrichum gorgonifer</name>
    <dbReference type="NCBI Taxonomy" id="2041049"/>
    <lineage>
        <taxon>Eukaryota</taxon>
        <taxon>Fungi</taxon>
        <taxon>Dikarya</taxon>
        <taxon>Ascomycota</taxon>
        <taxon>Pezizomycotina</taxon>
        <taxon>Sordariomycetes</taxon>
        <taxon>Hypocreomycetidae</taxon>
        <taxon>Microascales</taxon>
        <taxon>Microascaceae</taxon>
        <taxon>Cephalotrichum</taxon>
    </lineage>
</organism>
<evidence type="ECO:0000256" key="11">
    <source>
        <dbReference type="SAM" id="SignalP"/>
    </source>
</evidence>
<keyword evidence="9" id="KW-0326">Glycosidase</keyword>
<keyword evidence="5 8" id="KW-1015">Disulfide bond</keyword>
<keyword evidence="13" id="KW-1185">Reference proteome</keyword>
<dbReference type="EC" id="3.2.1.-" evidence="9"/>
<evidence type="ECO:0000256" key="1">
    <source>
        <dbReference type="ARBA" id="ARBA00001913"/>
    </source>
</evidence>
<evidence type="ECO:0000256" key="6">
    <source>
        <dbReference type="PIRSR" id="PIRSR601382-1"/>
    </source>
</evidence>
<feature type="region of interest" description="Disordered" evidence="10">
    <location>
        <begin position="37"/>
        <end position="155"/>
    </location>
</feature>
<dbReference type="InterPro" id="IPR001382">
    <property type="entry name" value="Glyco_hydro_47"/>
</dbReference>
<proteinExistence type="inferred from homology"/>
<dbReference type="InterPro" id="IPR050749">
    <property type="entry name" value="Glycosyl_Hydrolase_47"/>
</dbReference>
<dbReference type="GO" id="GO:0004571">
    <property type="term" value="F:mannosyl-oligosaccharide 1,2-alpha-mannosidase activity"/>
    <property type="evidence" value="ECO:0007669"/>
    <property type="project" value="InterPro"/>
</dbReference>
<dbReference type="Pfam" id="PF01532">
    <property type="entry name" value="Glyco_hydro_47"/>
    <property type="match status" value="1"/>
</dbReference>
<accession>A0AAE8SX31</accession>
<keyword evidence="7" id="KW-0106">Calcium</keyword>
<comment type="similarity">
    <text evidence="3 9">Belongs to the glycosyl hydrolase 47 family.</text>
</comment>
<comment type="pathway">
    <text evidence="2">Protein modification; protein glycosylation.</text>
</comment>
<feature type="compositionally biased region" description="Basic and acidic residues" evidence="10">
    <location>
        <begin position="79"/>
        <end position="91"/>
    </location>
</feature>
<dbReference type="GO" id="GO:0005783">
    <property type="term" value="C:endoplasmic reticulum"/>
    <property type="evidence" value="ECO:0007669"/>
    <property type="project" value="TreeGrafter"/>
</dbReference>
<comment type="caution">
    <text evidence="12">The sequence shown here is derived from an EMBL/GenBank/DDBJ whole genome shotgun (WGS) entry which is preliminary data.</text>
</comment>
<dbReference type="Gene3D" id="1.50.10.10">
    <property type="match status" value="3"/>
</dbReference>
<feature type="region of interest" description="Disordered" evidence="10">
    <location>
        <begin position="690"/>
        <end position="773"/>
    </location>
</feature>
<sequence>MIPRRRYRLLLVVAATVVFLLYRAAHNHEWDGVEPAYEPSRLQKSPPSVYEGGVTVGAPTSEELEGQHETPADSSLPPQREEVGEKDRLDESPAVQPPPPKAPEDETAPADSPQAPDKLSSSTSAKEAAVTTAPETQTPVDAGAPEVSASSSSRVHWRSFPEHFPVAEEDYILLPTGTPKPIPKIQFDFPPEERAAKAIRETRLADVKREMVRAWQGYRAFAWMHDELSPVSKFYRDPFCGWAATLVDGLDTLWIMGLKEEFDEAAKAVQYIDFTYSEKRSDIPVFETTIRYLGGLLAAYDVSGGEAGGYGMLLKKAEELAEILMGAFDTPNRMPVLYYQWQPEYVQQQRRASVVNVAEIGTLLMEFTRLSQLTGKEKYYDAVARITNAFEELQKEGTALDGIFPESLDASGCNRTATNIARQEAYEAMKEQETETSVAPPEETGAPGGSGESEESASHISKRGFREENARSEMGPRSPPPPYNPWSSLFMVDLDCVKQPNLVPSQYGYQSYSMGGSQDSTYEYFPKEYALLGGLEPKYRTLHENTVAAVKKWLLYRPMLPKGEDILFSAKLSTAGHPEVDANRQYEVPHLTCFLGGMFALGAKVFGLKEDLDFARRLTDGCVWAYGATPSGIMPEGSTMVPCEDLGPCAWNETLYYQHLDPQWEYREQQVADYYANQEEIEKHLQMVSNRKEAEKQMEEQEQERERVSVGAGSVPAESRAADGEKPEEDIVAEPQAQSGSDPQPGAAADENVYRYPRPEPGSEAPKVAKRGVDEDWDYRKSVPESEEAPSADSVAAERAGKPIAASAGAVGGQDASSQETANSAFGAESGQVPLEDPNKPLTHLEYVKQRIEHEKIPTGFVRISSKRYILRPEAIESVWYMYRITGDPIWQEKGWKMWQSVSKAVRTDVGASALDSVLEAEPAQSDEMESFWVAETLKYFYLLFATPDVVSLDEWVLNTEAHPFRRPDFKGKGV</sequence>
<keyword evidence="11" id="KW-0732">Signal</keyword>
<feature type="disulfide bond" evidence="8">
    <location>
        <begin position="593"/>
        <end position="622"/>
    </location>
</feature>
<keyword evidence="7" id="KW-0479">Metal-binding</keyword>
<feature type="compositionally biased region" description="Polar residues" evidence="10">
    <location>
        <begin position="815"/>
        <end position="824"/>
    </location>
</feature>
<keyword evidence="4 9" id="KW-0378">Hydrolase</keyword>
<evidence type="ECO:0000313" key="13">
    <source>
        <dbReference type="Proteomes" id="UP001187682"/>
    </source>
</evidence>
<dbReference type="PANTHER" id="PTHR11742">
    <property type="entry name" value="MANNOSYL-OLIGOSACCHARIDE ALPHA-1,2-MANNOSIDASE-RELATED"/>
    <property type="match status" value="1"/>
</dbReference>
<feature type="compositionally biased region" description="Basic and acidic residues" evidence="10">
    <location>
        <begin position="690"/>
        <end position="708"/>
    </location>
</feature>